<reference evidence="2" key="1">
    <citation type="journal article" date="2020" name="Stud. Mycol.">
        <title>101 Dothideomycetes genomes: a test case for predicting lifestyles and emergence of pathogens.</title>
        <authorList>
            <person name="Haridas S."/>
            <person name="Albert R."/>
            <person name="Binder M."/>
            <person name="Bloem J."/>
            <person name="Labutti K."/>
            <person name="Salamov A."/>
            <person name="Andreopoulos B."/>
            <person name="Baker S."/>
            <person name="Barry K."/>
            <person name="Bills G."/>
            <person name="Bluhm B."/>
            <person name="Cannon C."/>
            <person name="Castanera R."/>
            <person name="Culley D."/>
            <person name="Daum C."/>
            <person name="Ezra D."/>
            <person name="Gonzalez J."/>
            <person name="Henrissat B."/>
            <person name="Kuo A."/>
            <person name="Liang C."/>
            <person name="Lipzen A."/>
            <person name="Lutzoni F."/>
            <person name="Magnuson J."/>
            <person name="Mondo S."/>
            <person name="Nolan M."/>
            <person name="Ohm R."/>
            <person name="Pangilinan J."/>
            <person name="Park H.-J."/>
            <person name="Ramirez L."/>
            <person name="Alfaro M."/>
            <person name="Sun H."/>
            <person name="Tritt A."/>
            <person name="Yoshinaga Y."/>
            <person name="Zwiers L.-H."/>
            <person name="Turgeon B."/>
            <person name="Goodwin S."/>
            <person name="Spatafora J."/>
            <person name="Crous P."/>
            <person name="Grigoriev I."/>
        </authorList>
    </citation>
    <scope>NUCLEOTIDE SEQUENCE</scope>
    <source>
        <strain evidence="2">CBS 119687</strain>
    </source>
</reference>
<protein>
    <submittedName>
        <fullName evidence="2">Uncharacterized protein</fullName>
    </submittedName>
</protein>
<dbReference type="PANTHER" id="PTHR38790:SF9">
    <property type="entry name" value="F-BOX DOMAIN-CONTAINING PROTEIN"/>
    <property type="match status" value="1"/>
</dbReference>
<gene>
    <name evidence="2" type="ORF">P153DRAFT_356163</name>
</gene>
<dbReference type="RefSeq" id="XP_033524773.1">
    <property type="nucleotide sequence ID" value="XM_033666625.1"/>
</dbReference>
<dbReference type="PANTHER" id="PTHR38790">
    <property type="entry name" value="2EXR DOMAIN-CONTAINING PROTEIN-RELATED"/>
    <property type="match status" value="1"/>
</dbReference>
<dbReference type="EMBL" id="ML977504">
    <property type="protein sequence ID" value="KAF2130386.1"/>
    <property type="molecule type" value="Genomic_DNA"/>
</dbReference>
<dbReference type="Proteomes" id="UP000799771">
    <property type="component" value="Unassembled WGS sequence"/>
</dbReference>
<proteinExistence type="predicted"/>
<dbReference type="AlphaFoldDB" id="A0A6A6AFP6"/>
<sequence>MVARGTYLRPATQHADVGNSHQRPPPICKAQWRRRSQPLLHSDAPTPPANKLQSLDHGDTKYKYNFKPAPFQHDEIIRHIKLAVRDLNRHNILIANMNFRIVPTNNSPPFWPPSTAFPQYDTKMYTFLDDYNEFPATAWISLVPRMAGLSADALHAKIGSTWMPLKTWLLSMQSPTSRLDGERGFKAQRKWWRLNGQKFRLLDLPAEVRMLVFEHAFGPRLYPLSTVSAHDAFDESARQNAAVKLGLGRYNAKDHANPHTGLSWLTSGCPANTIDYTVPAPNLALLRVSKQVFREALCAGWENTRKTFFSPRHFASVLDAGITPSFNWLNKLILDFSMKEWFEFFGITFRPVFHMEFAECLGYLLLTLPTLVSLQIWFRSPDDGWKYSPWGCFDTLSLYICCQRTMVDWVMTFAWPFVKDLPKVIIGGAVKRDSKRKWDDLLALPMRNKVAVIDQAADEAAIFSTVGPPPCFCRTPCVATHASRYREEWPFYKDEDDFDYENNFIDDLEVEEAVTTVERHGRGGEGVDLAKTFVNLGINSF</sequence>
<dbReference type="OrthoDB" id="3796204at2759"/>
<organism evidence="2 3">
    <name type="scientific">Dothidotthia symphoricarpi CBS 119687</name>
    <dbReference type="NCBI Taxonomy" id="1392245"/>
    <lineage>
        <taxon>Eukaryota</taxon>
        <taxon>Fungi</taxon>
        <taxon>Dikarya</taxon>
        <taxon>Ascomycota</taxon>
        <taxon>Pezizomycotina</taxon>
        <taxon>Dothideomycetes</taxon>
        <taxon>Pleosporomycetidae</taxon>
        <taxon>Pleosporales</taxon>
        <taxon>Dothidotthiaceae</taxon>
        <taxon>Dothidotthia</taxon>
    </lineage>
</organism>
<dbReference type="GeneID" id="54407057"/>
<evidence type="ECO:0000313" key="2">
    <source>
        <dbReference type="EMBL" id="KAF2130386.1"/>
    </source>
</evidence>
<evidence type="ECO:0000313" key="3">
    <source>
        <dbReference type="Proteomes" id="UP000799771"/>
    </source>
</evidence>
<keyword evidence="3" id="KW-1185">Reference proteome</keyword>
<feature type="region of interest" description="Disordered" evidence="1">
    <location>
        <begin position="1"/>
        <end position="27"/>
    </location>
</feature>
<evidence type="ECO:0000256" key="1">
    <source>
        <dbReference type="SAM" id="MobiDB-lite"/>
    </source>
</evidence>
<accession>A0A6A6AFP6</accession>
<name>A0A6A6AFP6_9PLEO</name>